<dbReference type="PROSITE" id="PS51257">
    <property type="entry name" value="PROKAR_LIPOPROTEIN"/>
    <property type="match status" value="1"/>
</dbReference>
<organism evidence="2 3">
    <name type="scientific">Deinococcus detaillensis</name>
    <dbReference type="NCBI Taxonomy" id="2592048"/>
    <lineage>
        <taxon>Bacteria</taxon>
        <taxon>Thermotogati</taxon>
        <taxon>Deinococcota</taxon>
        <taxon>Deinococci</taxon>
        <taxon>Deinococcales</taxon>
        <taxon>Deinococcaceae</taxon>
        <taxon>Deinococcus</taxon>
    </lineage>
</organism>
<evidence type="ECO:0000313" key="3">
    <source>
        <dbReference type="Proteomes" id="UP000316092"/>
    </source>
</evidence>
<dbReference type="SUPFAM" id="SSF53474">
    <property type="entry name" value="alpha/beta-Hydrolases"/>
    <property type="match status" value="1"/>
</dbReference>
<gene>
    <name evidence="2" type="ORF">FNU79_17340</name>
</gene>
<evidence type="ECO:0000313" key="2">
    <source>
        <dbReference type="EMBL" id="TSA79800.1"/>
    </source>
</evidence>
<dbReference type="OrthoDB" id="9794645at2"/>
<sequence>MIQDFYRKAIRPLLGGLALGLLAGCAPRLAAAPDYRSPQAWLCRPDQSSLCQTDLDATRIAPDGTRTRETFQADPQAPVDCFYVYPTASWDFAPNADLRPGGEADVTRQQAARFSSVCRVYAPLYRQNTIPALLGLEKNGGELAYQDVRAAWQTYLRDSNNGRPFVLIGHSQGSYHLIRLLAQDIEPDAALRSRLVSALLLGAPVSVPRGQDVGGSFQNVPLCRAADQTGCAVSYSAFAAGVPLPEPGDSPAFGRVPAAAPGQPEQHAACVNPAALTGGQATLHPYFTTKRTFPLLTAVQHRPAPWTSGAAIDTPFVTLPDFVTGECTERGGVSFLEVRVIPHPGSPRTTELGGTVNVAGRDLRAWGLHLIDIDLTQGDLIGLVRTQTAAWLAQPRP</sequence>
<reference evidence="2 3" key="1">
    <citation type="submission" date="2019-07" db="EMBL/GenBank/DDBJ databases">
        <title>Deinococcus detaillus sp. nov., isolated from humus soil in Antarctica.</title>
        <authorList>
            <person name="Zhang K."/>
        </authorList>
    </citation>
    <scope>NUCLEOTIDE SEQUENCE [LARGE SCALE GENOMIC DNA]</scope>
    <source>
        <strain evidence="2 3">H1</strain>
    </source>
</reference>
<dbReference type="InterPro" id="IPR021440">
    <property type="entry name" value="DUF3089"/>
</dbReference>
<dbReference type="AlphaFoldDB" id="A0A553UHY4"/>
<protein>
    <submittedName>
        <fullName evidence="2">DUF3089 domain-containing protein</fullName>
    </submittedName>
</protein>
<dbReference type="Gene3D" id="3.40.50.1820">
    <property type="entry name" value="alpha/beta hydrolase"/>
    <property type="match status" value="1"/>
</dbReference>
<dbReference type="EMBL" id="VKDB01000036">
    <property type="protein sequence ID" value="TSA79800.1"/>
    <property type="molecule type" value="Genomic_DNA"/>
</dbReference>
<dbReference type="RefSeq" id="WP_143722051.1">
    <property type="nucleotide sequence ID" value="NZ_VKDB01000036.1"/>
</dbReference>
<feature type="signal peptide" evidence="1">
    <location>
        <begin position="1"/>
        <end position="31"/>
    </location>
</feature>
<dbReference type="Pfam" id="PF11288">
    <property type="entry name" value="DUF3089"/>
    <property type="match status" value="1"/>
</dbReference>
<name>A0A553UHY4_9DEIO</name>
<evidence type="ECO:0000256" key="1">
    <source>
        <dbReference type="SAM" id="SignalP"/>
    </source>
</evidence>
<accession>A0A553UHY4</accession>
<keyword evidence="1" id="KW-0732">Signal</keyword>
<keyword evidence="3" id="KW-1185">Reference proteome</keyword>
<dbReference type="InterPro" id="IPR029058">
    <property type="entry name" value="AB_hydrolase_fold"/>
</dbReference>
<dbReference type="Proteomes" id="UP000316092">
    <property type="component" value="Unassembled WGS sequence"/>
</dbReference>
<feature type="chain" id="PRO_5022141852" evidence="1">
    <location>
        <begin position="32"/>
        <end position="397"/>
    </location>
</feature>
<comment type="caution">
    <text evidence="2">The sequence shown here is derived from an EMBL/GenBank/DDBJ whole genome shotgun (WGS) entry which is preliminary data.</text>
</comment>
<proteinExistence type="predicted"/>